<evidence type="ECO:0000313" key="1">
    <source>
        <dbReference type="EMBL" id="MCY1013956.1"/>
    </source>
</evidence>
<dbReference type="Proteomes" id="UP001150924">
    <property type="component" value="Unassembled WGS sequence"/>
</dbReference>
<comment type="caution">
    <text evidence="1">The sequence shown here is derived from an EMBL/GenBank/DDBJ whole genome shotgun (WGS) entry which is preliminary data.</text>
</comment>
<sequence length="74" mass="8371">MFVMPTRECKEADTYGALGWLVYEGCRDCCEARTRTLNCGGMFTHLRVFTDGVLSERFDDDEIRPAAAAIDEDE</sequence>
<gene>
    <name evidence="1" type="ORF">OV079_52210</name>
</gene>
<organism evidence="1 2">
    <name type="scientific">Nannocystis pusilla</name>
    <dbReference type="NCBI Taxonomy" id="889268"/>
    <lineage>
        <taxon>Bacteria</taxon>
        <taxon>Pseudomonadati</taxon>
        <taxon>Myxococcota</taxon>
        <taxon>Polyangia</taxon>
        <taxon>Nannocystales</taxon>
        <taxon>Nannocystaceae</taxon>
        <taxon>Nannocystis</taxon>
    </lineage>
</organism>
<accession>A0A9X3F9N6</accession>
<dbReference type="RefSeq" id="WP_267778145.1">
    <property type="nucleotide sequence ID" value="NZ_JAPNKE010000002.1"/>
</dbReference>
<dbReference type="EMBL" id="JAPNKE010000002">
    <property type="protein sequence ID" value="MCY1013956.1"/>
    <property type="molecule type" value="Genomic_DNA"/>
</dbReference>
<name>A0A9X3F9N6_9BACT</name>
<protein>
    <submittedName>
        <fullName evidence="1">Uncharacterized protein</fullName>
    </submittedName>
</protein>
<dbReference type="AlphaFoldDB" id="A0A9X3F9N6"/>
<keyword evidence="2" id="KW-1185">Reference proteome</keyword>
<evidence type="ECO:0000313" key="2">
    <source>
        <dbReference type="Proteomes" id="UP001150924"/>
    </source>
</evidence>
<proteinExistence type="predicted"/>
<reference evidence="1" key="1">
    <citation type="submission" date="2022-11" db="EMBL/GenBank/DDBJ databases">
        <title>Minimal conservation of predation-associated metabolite biosynthetic gene clusters underscores biosynthetic potential of Myxococcota including descriptions for ten novel species: Archangium lansinium sp. nov., Myxococcus landrumus sp. nov., Nannocystis bai.</title>
        <authorList>
            <person name="Ahearne A."/>
            <person name="Stevens C."/>
            <person name="Phillips K."/>
        </authorList>
    </citation>
    <scope>NUCLEOTIDE SEQUENCE</scope>
    <source>
        <strain evidence="1">Na p29</strain>
    </source>
</reference>